<evidence type="ECO:0000313" key="2">
    <source>
        <dbReference type="EMBL" id="OIQ50441.1"/>
    </source>
</evidence>
<keyword evidence="3" id="KW-1185">Reference proteome</keyword>
<name>A0A1J5NFE5_9BACT</name>
<evidence type="ECO:0000256" key="1">
    <source>
        <dbReference type="SAM" id="SignalP"/>
    </source>
</evidence>
<feature type="chain" id="PRO_5009635687" description="DUF3887 domain-containing protein" evidence="1">
    <location>
        <begin position="24"/>
        <end position="144"/>
    </location>
</feature>
<comment type="caution">
    <text evidence="2">The sequence shown here is derived from an EMBL/GenBank/DDBJ whole genome shotgun (WGS) entry which is preliminary data.</text>
</comment>
<keyword evidence="1" id="KW-0732">Signal</keyword>
<dbReference type="AlphaFoldDB" id="A0A1J5NFE5"/>
<reference evidence="2 3" key="1">
    <citation type="submission" date="2015-09" db="EMBL/GenBank/DDBJ databases">
        <title>Genome of Desulfovibrio dechloracetivorans BerOc1, a mercury methylating strain isolated from highly hydrocarbons and metals contaminated coastal sediments.</title>
        <authorList>
            <person name="Goni Urriza M."/>
            <person name="Gassie C."/>
            <person name="Bouchez O."/>
            <person name="Klopp C."/>
            <person name="Ranchou-Peyruse A."/>
            <person name="Remy G."/>
        </authorList>
    </citation>
    <scope>NUCLEOTIDE SEQUENCE [LARGE SCALE GENOMIC DNA]</scope>
    <source>
        <strain evidence="2 3">BerOc1</strain>
    </source>
</reference>
<organism evidence="2 3">
    <name type="scientific">Pseudodesulfovibrio hydrargyri</name>
    <dbReference type="NCBI Taxonomy" id="2125990"/>
    <lineage>
        <taxon>Bacteria</taxon>
        <taxon>Pseudomonadati</taxon>
        <taxon>Thermodesulfobacteriota</taxon>
        <taxon>Desulfovibrionia</taxon>
        <taxon>Desulfovibrionales</taxon>
        <taxon>Desulfovibrionaceae</taxon>
    </lineage>
</organism>
<feature type="signal peptide" evidence="1">
    <location>
        <begin position="1"/>
        <end position="23"/>
    </location>
</feature>
<evidence type="ECO:0000313" key="3">
    <source>
        <dbReference type="Proteomes" id="UP000181901"/>
    </source>
</evidence>
<dbReference type="RefSeq" id="WP_071545882.1">
    <property type="nucleotide sequence ID" value="NZ_LKAQ01000004.1"/>
</dbReference>
<accession>A0A1J5NFE5</accession>
<dbReference type="OrthoDB" id="5465227at2"/>
<dbReference type="Proteomes" id="UP000181901">
    <property type="component" value="Unassembled WGS sequence"/>
</dbReference>
<gene>
    <name evidence="2" type="ORF">BerOc1_02373</name>
</gene>
<protein>
    <recommendedName>
        <fullName evidence="4">DUF3887 domain-containing protein</fullName>
    </recommendedName>
</protein>
<proteinExistence type="predicted"/>
<evidence type="ECO:0008006" key="4">
    <source>
        <dbReference type="Google" id="ProtNLM"/>
    </source>
</evidence>
<dbReference type="EMBL" id="LKAQ01000004">
    <property type="protein sequence ID" value="OIQ50441.1"/>
    <property type="molecule type" value="Genomic_DNA"/>
</dbReference>
<sequence length="144" mass="16789">MRIRYYLATGLLVLLLASPSPSAAFEASGWKQQGPEFHAEQFFDLMVEGRVEDAFKTLMGKERTDTVIELKQELERECEKSGNPLGYEQIFKQRVGKSLIRLRYLLLFPKMPKTFDIYYYNPDGQGWNLRTFTYGRDIKSAFNQ</sequence>